<name>A0AB73U5Q8_MYCCH</name>
<accession>A0AB73U5Q8</accession>
<organism evidence="1 2">
    <name type="scientific">Mycobacteroides chelonae</name>
    <name type="common">Mycobacterium chelonae</name>
    <dbReference type="NCBI Taxonomy" id="1774"/>
    <lineage>
        <taxon>Bacteria</taxon>
        <taxon>Bacillati</taxon>
        <taxon>Actinomycetota</taxon>
        <taxon>Actinomycetes</taxon>
        <taxon>Mycobacteriales</taxon>
        <taxon>Mycobacteriaceae</taxon>
        <taxon>Mycobacteroides</taxon>
    </lineage>
</organism>
<evidence type="ECO:0000313" key="1">
    <source>
        <dbReference type="EMBL" id="QDF71885.1"/>
    </source>
</evidence>
<dbReference type="EMBL" id="CP041150">
    <property type="protein sequence ID" value="QDF71885.1"/>
    <property type="molecule type" value="Genomic_DNA"/>
</dbReference>
<dbReference type="RefSeq" id="WP_075908162.1">
    <property type="nucleotide sequence ID" value="NZ_CP041150.1"/>
</dbReference>
<protein>
    <submittedName>
        <fullName evidence="1">Uncharacterized protein</fullName>
    </submittedName>
</protein>
<dbReference type="Proteomes" id="UP000317728">
    <property type="component" value="Chromosome"/>
</dbReference>
<gene>
    <name evidence="1" type="ORF">FJK96_18140</name>
</gene>
<sequence>MTTTVARCAHPDCKRDRGEPAYTELGVCEPCQHRVARQLDRVVMDWVTLHATLPAPNKGEKQRGAKVKEYSHPAEWASDTAADIATCLNAAHDSLADTLGQTPPPHPGTSEVVRVRAAYKYLSVRIVELCRTDYAADTITEWIDMHAKVRGQLGLSRPRIALPVPCPQCEALTLVKTMDVGRDWVECGSCQTTITERHYRFYSERYFDYVMASDVAPQG</sequence>
<proteinExistence type="predicted"/>
<evidence type="ECO:0000313" key="2">
    <source>
        <dbReference type="Proteomes" id="UP000317728"/>
    </source>
</evidence>
<reference evidence="1 2" key="1">
    <citation type="submission" date="2019-06" db="EMBL/GenBank/DDBJ databases">
        <title>Whole geneome sequnce of Mycobacteroides chelonae M77 isolated from bovine milk from Meghalaya, India.</title>
        <authorList>
            <person name="Vise E."/>
            <person name="Das S."/>
            <person name="Garg A."/>
            <person name="Ghatak S."/>
            <person name="Shakuntala I."/>
            <person name="Milton A.A.P."/>
            <person name="Karam A."/>
            <person name="Sanjukta R."/>
            <person name="Puro K."/>
            <person name="Sen A."/>
        </authorList>
    </citation>
    <scope>NUCLEOTIDE SEQUENCE [LARGE SCALE GENOMIC DNA]</scope>
    <source>
        <strain evidence="1 2">M77</strain>
    </source>
</reference>
<dbReference type="AlphaFoldDB" id="A0AB73U5Q8"/>